<dbReference type="InterPro" id="IPR036380">
    <property type="entry name" value="Isochorismatase-like_sf"/>
</dbReference>
<evidence type="ECO:0000256" key="1">
    <source>
        <dbReference type="ARBA" id="ARBA00006336"/>
    </source>
</evidence>
<evidence type="ECO:0000259" key="2">
    <source>
        <dbReference type="Pfam" id="PF00857"/>
    </source>
</evidence>
<dbReference type="SUPFAM" id="SSF52499">
    <property type="entry name" value="Isochorismatase-like hydrolases"/>
    <property type="match status" value="1"/>
</dbReference>
<dbReference type="InterPro" id="IPR050993">
    <property type="entry name" value="Isochorismatase_domain"/>
</dbReference>
<gene>
    <name evidence="3" type="ORF">GNLVRS02_ARAD1D31460g</name>
</gene>
<dbReference type="Gene3D" id="3.40.50.850">
    <property type="entry name" value="Isochorismatase-like"/>
    <property type="match status" value="1"/>
</dbReference>
<comment type="similarity">
    <text evidence="1">Belongs to the isochorismatase family.</text>
</comment>
<dbReference type="Pfam" id="PF00857">
    <property type="entry name" value="Isochorismatase"/>
    <property type="match status" value="1"/>
</dbReference>
<evidence type="ECO:0000313" key="3">
    <source>
        <dbReference type="EMBL" id="CDP38294.1"/>
    </source>
</evidence>
<sequence>MDNNATGSTNTSDMLRLRPALFVCDIQEKFRNVIFGFPEVVSTSRRLLKAASILNLPVYVTTQNRAKLGNTVPELDCSRAVVNTDKTKFSMMVSEVRQHLPKGTPVAIVGIESHVCVLQTTLDLLKEGHPVYLIADGVSSANKEEKPIALRRLAQAGATVTSSESFIFEVMGDASIDQFRKVSSLIKEEKEINQKGLETLASRL</sequence>
<feature type="domain" description="Isochorismatase-like" evidence="2">
    <location>
        <begin position="20"/>
        <end position="164"/>
    </location>
</feature>
<organism evidence="3">
    <name type="scientific">Blastobotrys adeninivorans</name>
    <name type="common">Yeast</name>
    <name type="synonym">Arxula adeninivorans</name>
    <dbReference type="NCBI Taxonomy" id="409370"/>
    <lineage>
        <taxon>Eukaryota</taxon>
        <taxon>Fungi</taxon>
        <taxon>Dikarya</taxon>
        <taxon>Ascomycota</taxon>
        <taxon>Saccharomycotina</taxon>
        <taxon>Dipodascomycetes</taxon>
        <taxon>Dipodascales</taxon>
        <taxon>Trichomonascaceae</taxon>
        <taxon>Blastobotrys</taxon>
    </lineage>
</organism>
<protein>
    <submittedName>
        <fullName evidence="3">ARAD1D31460p</fullName>
    </submittedName>
</protein>
<reference evidence="3" key="2">
    <citation type="submission" date="2014-06" db="EMBL/GenBank/DDBJ databases">
        <title>The complete genome of Blastobotrys (Arxula) adeninivorans LS3 - a yeast of biotechnological interest.</title>
        <authorList>
            <person name="Kunze G."/>
            <person name="Gaillardin C."/>
            <person name="Czernicka M."/>
            <person name="Durrens P."/>
            <person name="Martin T."/>
            <person name="Boer E."/>
            <person name="Gabaldon T."/>
            <person name="Cruz J."/>
            <person name="Talla E."/>
            <person name="Marck C."/>
            <person name="Goffeau A."/>
            <person name="Barbe V."/>
            <person name="Baret P."/>
            <person name="Baronian K."/>
            <person name="Beier S."/>
            <person name="Bleykasten C."/>
            <person name="Bode R."/>
            <person name="Casaregola S."/>
            <person name="Despons L."/>
            <person name="Fairhead C."/>
            <person name="Giersberg M."/>
            <person name="Gierski P."/>
            <person name="Hahnel U."/>
            <person name="Hartmann A."/>
            <person name="Jankowska D."/>
            <person name="Jubin C."/>
            <person name="Jung P."/>
            <person name="Lafontaine I."/>
            <person name="Leh-Louis V."/>
            <person name="Lemaire M."/>
            <person name="Marcet-Houben M."/>
            <person name="Mascher M."/>
            <person name="Morel G."/>
            <person name="Richard G.-F."/>
            <person name="Riechen J."/>
            <person name="Sacerdot C."/>
            <person name="Sarkar A."/>
            <person name="Savel G."/>
            <person name="Schacherer J."/>
            <person name="Sherman D."/>
            <person name="Straub M.-L."/>
            <person name="Stein N."/>
            <person name="Thierry A."/>
            <person name="Trautwein-Schult A."/>
            <person name="Westhof E."/>
            <person name="Worch S."/>
            <person name="Dujon B."/>
            <person name="Souciet J.-L."/>
            <person name="Wincker P."/>
            <person name="Scholz U."/>
            <person name="Neuveglise N."/>
        </authorList>
    </citation>
    <scope>NUCLEOTIDE SEQUENCE</scope>
    <source>
        <strain evidence="3">LS3</strain>
    </source>
</reference>
<dbReference type="PANTHER" id="PTHR14119">
    <property type="entry name" value="HYDROLASE"/>
    <property type="match status" value="1"/>
</dbReference>
<dbReference type="AlphaFoldDB" id="A0A060TBX9"/>
<dbReference type="PhylomeDB" id="A0A060TBX9"/>
<proteinExistence type="inferred from homology"/>
<reference evidence="3" key="1">
    <citation type="submission" date="2014-02" db="EMBL/GenBank/DDBJ databases">
        <authorList>
            <person name="Genoscope - CEA"/>
        </authorList>
    </citation>
    <scope>NUCLEOTIDE SEQUENCE</scope>
    <source>
        <strain evidence="3">LS3</strain>
    </source>
</reference>
<dbReference type="PANTHER" id="PTHR14119:SF3">
    <property type="entry name" value="ISOCHORISMATASE DOMAIN-CONTAINING PROTEIN 2"/>
    <property type="match status" value="1"/>
</dbReference>
<dbReference type="EMBL" id="HG937694">
    <property type="protein sequence ID" value="CDP38294.1"/>
    <property type="molecule type" value="Genomic_DNA"/>
</dbReference>
<name>A0A060TBX9_BLAAD</name>
<dbReference type="InterPro" id="IPR000868">
    <property type="entry name" value="Isochorismatase-like_dom"/>
</dbReference>
<accession>A0A060TBX9</accession>